<dbReference type="InterPro" id="IPR000792">
    <property type="entry name" value="Tscrpt_reg_LuxR_C"/>
</dbReference>
<dbReference type="EMBL" id="SMTF01000002">
    <property type="protein sequence ID" value="TDK27137.1"/>
    <property type="molecule type" value="Genomic_DNA"/>
</dbReference>
<name>A0A4R5U0R7_9GAMM</name>
<feature type="domain" description="HTH luxR-type" evidence="1">
    <location>
        <begin position="381"/>
        <end position="438"/>
    </location>
</feature>
<evidence type="ECO:0000259" key="1">
    <source>
        <dbReference type="SMART" id="SM00421"/>
    </source>
</evidence>
<protein>
    <submittedName>
        <fullName evidence="2">PAS domain-containing protein</fullName>
    </submittedName>
</protein>
<dbReference type="InterPro" id="IPR036388">
    <property type="entry name" value="WH-like_DNA-bd_sf"/>
</dbReference>
<accession>A0A4R5U0R7</accession>
<proteinExistence type="predicted"/>
<dbReference type="AlphaFoldDB" id="A0A4R5U0R7"/>
<dbReference type="SUPFAM" id="SSF55785">
    <property type="entry name" value="PYP-like sensor domain (PAS domain)"/>
    <property type="match status" value="1"/>
</dbReference>
<gene>
    <name evidence="2" type="ORF">E2F46_02680</name>
</gene>
<dbReference type="OrthoDB" id="5945633at2"/>
<dbReference type="InterPro" id="IPR000014">
    <property type="entry name" value="PAS"/>
</dbReference>
<dbReference type="GO" id="GO:0003677">
    <property type="term" value="F:DNA binding"/>
    <property type="evidence" value="ECO:0007669"/>
    <property type="project" value="InterPro"/>
</dbReference>
<dbReference type="Proteomes" id="UP000294796">
    <property type="component" value="Unassembled WGS sequence"/>
</dbReference>
<dbReference type="InterPro" id="IPR035965">
    <property type="entry name" value="PAS-like_dom_sf"/>
</dbReference>
<sequence>MASGDARIRCSLRCRAGGSQALLARMRNGGDGHGGRWPAGTAVDVVGDCGWSPLLPDRSVEMLDAGAVTQAIGRIYETMLDDRAESAWLDAVRDCVGAEHAVLSDTTGPTLAMHISRVDDGMLPLAQRLSATTMYDPALASMPVRAARRMSDFSPIRELMRTDLYEDLLRPLHGGHALAFTWRTGAGRAAIAICRDATRNHDYGDDEVAAMQPLLQHLHNAFQLRMTFLAQQAVMHRAHAALDAIQDGVAIVGVDGRVRYVNPAARAMLLDGGALQLDRGALRAARSEDEHRLFALVRSTVALRAGMSSAFAQHADDSATGGGIPIALRRDPPRRPLLATVAPAVSTMGLHGVPAFADAAMLVLRDPDQKRAPAIGVLLEMFRLTRREAQLALALQAGEALSVAAARLGITEGTARQYLKSVFAKTGVERQSELAVLLRNLA</sequence>
<keyword evidence="3" id="KW-1185">Reference proteome</keyword>
<dbReference type="InterPro" id="IPR016032">
    <property type="entry name" value="Sig_transdc_resp-reg_C-effctor"/>
</dbReference>
<comment type="caution">
    <text evidence="2">The sequence shown here is derived from an EMBL/GenBank/DDBJ whole genome shotgun (WGS) entry which is preliminary data.</text>
</comment>
<evidence type="ECO:0000313" key="2">
    <source>
        <dbReference type="EMBL" id="TDK27137.1"/>
    </source>
</evidence>
<dbReference type="GO" id="GO:0006355">
    <property type="term" value="P:regulation of DNA-templated transcription"/>
    <property type="evidence" value="ECO:0007669"/>
    <property type="project" value="InterPro"/>
</dbReference>
<reference evidence="2 3" key="1">
    <citation type="submission" date="2019-03" db="EMBL/GenBank/DDBJ databases">
        <title>Luteimonas zhaokaii sp.nov., isolated from the rectal contents of Plateau pika in Yushu, Qinghai Province, China.</title>
        <authorList>
            <person name="Zhang G."/>
        </authorList>
    </citation>
    <scope>NUCLEOTIDE SEQUENCE [LARGE SCALE GENOMIC DNA]</scope>
    <source>
        <strain evidence="2 3">B9</strain>
    </source>
</reference>
<dbReference type="Pfam" id="PF13188">
    <property type="entry name" value="PAS_8"/>
    <property type="match status" value="1"/>
</dbReference>
<dbReference type="Gene3D" id="1.10.10.10">
    <property type="entry name" value="Winged helix-like DNA-binding domain superfamily/Winged helix DNA-binding domain"/>
    <property type="match status" value="1"/>
</dbReference>
<organism evidence="2 3">
    <name type="scientific">Luteimonas aestuarii</name>
    <dbReference type="NCBI Taxonomy" id="453837"/>
    <lineage>
        <taxon>Bacteria</taxon>
        <taxon>Pseudomonadati</taxon>
        <taxon>Pseudomonadota</taxon>
        <taxon>Gammaproteobacteria</taxon>
        <taxon>Lysobacterales</taxon>
        <taxon>Lysobacteraceae</taxon>
        <taxon>Luteimonas</taxon>
    </lineage>
</organism>
<dbReference type="SUPFAM" id="SSF46894">
    <property type="entry name" value="C-terminal effector domain of the bipartite response regulators"/>
    <property type="match status" value="1"/>
</dbReference>
<dbReference type="SMART" id="SM00421">
    <property type="entry name" value="HTH_LUXR"/>
    <property type="match status" value="1"/>
</dbReference>
<evidence type="ECO:0000313" key="3">
    <source>
        <dbReference type="Proteomes" id="UP000294796"/>
    </source>
</evidence>